<evidence type="ECO:0000259" key="13">
    <source>
        <dbReference type="Pfam" id="PF14821"/>
    </source>
</evidence>
<comment type="pathway">
    <text evidence="2">Amino-acid biosynthesis; L-threonine biosynthesis; L-threonine from L-aspartate: step 5/5.</text>
</comment>
<comment type="caution">
    <text evidence="14">The sequence shown here is derived from an EMBL/GenBank/DDBJ whole genome shotgun (WGS) entry which is preliminary data.</text>
</comment>
<evidence type="ECO:0000256" key="4">
    <source>
        <dbReference type="ARBA" id="ARBA00013028"/>
    </source>
</evidence>
<keyword evidence="6" id="KW-0028">Amino-acid biosynthesis</keyword>
<keyword evidence="7" id="KW-0791">Threonine biosynthesis</keyword>
<evidence type="ECO:0000313" key="14">
    <source>
        <dbReference type="EMBL" id="MBO1361652.1"/>
    </source>
</evidence>
<dbReference type="RefSeq" id="WP_207883573.1">
    <property type="nucleotide sequence ID" value="NZ_JAFVMF010000027.1"/>
</dbReference>
<dbReference type="EC" id="4.2.3.1" evidence="4 11"/>
<evidence type="ECO:0000256" key="11">
    <source>
        <dbReference type="NCBIfam" id="TIGR00260"/>
    </source>
</evidence>
<dbReference type="SUPFAM" id="SSF53686">
    <property type="entry name" value="Tryptophan synthase beta subunit-like PLP-dependent enzymes"/>
    <property type="match status" value="1"/>
</dbReference>
<dbReference type="InterPro" id="IPR051166">
    <property type="entry name" value="Threonine_Synthase"/>
</dbReference>
<dbReference type="Gene3D" id="3.90.1380.10">
    <property type="entry name" value="Threonine synthase, N-terminal domain"/>
    <property type="match status" value="1"/>
</dbReference>
<organism evidence="14 15">
    <name type="scientific">Acetobacter sacchari</name>
    <dbReference type="NCBI Taxonomy" id="2661687"/>
    <lineage>
        <taxon>Bacteria</taxon>
        <taxon>Pseudomonadati</taxon>
        <taxon>Pseudomonadota</taxon>
        <taxon>Alphaproteobacteria</taxon>
        <taxon>Acetobacterales</taxon>
        <taxon>Acetobacteraceae</taxon>
        <taxon>Acetobacter</taxon>
    </lineage>
</organism>
<accession>A0ABS3M0E8</accession>
<comment type="cofactor">
    <cofactor evidence="1">
        <name>pyridoxal 5'-phosphate</name>
        <dbReference type="ChEBI" id="CHEBI:597326"/>
    </cofactor>
</comment>
<dbReference type="Pfam" id="PF14821">
    <property type="entry name" value="Thr_synth_N"/>
    <property type="match status" value="1"/>
</dbReference>
<dbReference type="InterPro" id="IPR036052">
    <property type="entry name" value="TrpB-like_PALP_sf"/>
</dbReference>
<dbReference type="InterPro" id="IPR000634">
    <property type="entry name" value="Ser/Thr_deHydtase_PyrdxlP-BS"/>
</dbReference>
<evidence type="ECO:0000259" key="12">
    <source>
        <dbReference type="Pfam" id="PF00291"/>
    </source>
</evidence>
<dbReference type="InterPro" id="IPR001926">
    <property type="entry name" value="TrpB-like_PALP"/>
</dbReference>
<sequence>MRYLSTRGRAPVRSFSDVLLAGLADDGGLYMPESWPQFSAEEWRDMRGLPYPELAARVIAPFAEGSISHETLLELCRDAYARFDHAAIVPLVQVEDGLFVQELFHGPTLAFKDMAMQLLGRLFDHVLTERDERVTIVGATSGDTGSAAIEACRGRDRLTVVILHPEGRTSEVQRRQMTTVLDANIANIAVEGTFDDCQDLVKAMFADAPFRTEMRLSAVNSINWARIAAQIPYYVYSALALGAPDREVSFAVPTGNFGNVLAAWAARQMGLPIRRLCVGSNRNDILTRFLNANDMSTREVAPSLSPSMDIQVSSNFERLLFELLNRDAAACERLMSGFRTTGKMDVPDGVWASARELFSGLALDDQATGAEIQRLYKDSLYLADPHSAIGVAAGRKYREAGCPMVAMATAHPAKFPDAMRSAVGVTPALPPALADLYEREERYRVVPNRLDVVEDAVRIGALHNAR</sequence>
<dbReference type="Proteomes" id="UP000664771">
    <property type="component" value="Unassembled WGS sequence"/>
</dbReference>
<evidence type="ECO:0000256" key="6">
    <source>
        <dbReference type="ARBA" id="ARBA00022605"/>
    </source>
</evidence>
<dbReference type="NCBIfam" id="TIGR00260">
    <property type="entry name" value="thrC"/>
    <property type="match status" value="1"/>
</dbReference>
<reference evidence="14 15" key="1">
    <citation type="submission" date="2021-03" db="EMBL/GenBank/DDBJ databases">
        <title>The complete genome sequence of Acetobacter sacchari TBRC 11175.</title>
        <authorList>
            <person name="Charoenyingcharoen P."/>
            <person name="Yukphan P."/>
        </authorList>
    </citation>
    <scope>NUCLEOTIDE SEQUENCE [LARGE SCALE GENOMIC DNA]</scope>
    <source>
        <strain evidence="14 15">TBRC 11175</strain>
    </source>
</reference>
<dbReference type="InterPro" id="IPR004450">
    <property type="entry name" value="Thr_synthase-like"/>
</dbReference>
<dbReference type="Pfam" id="PF24857">
    <property type="entry name" value="THR4_C"/>
    <property type="match status" value="1"/>
</dbReference>
<dbReference type="InterPro" id="IPR029144">
    <property type="entry name" value="Thr_synth_N"/>
</dbReference>
<protein>
    <recommendedName>
        <fullName evidence="5 11">Threonine synthase</fullName>
        <ecNumber evidence="4 11">4.2.3.1</ecNumber>
    </recommendedName>
</protein>
<dbReference type="GO" id="GO:0004795">
    <property type="term" value="F:threonine synthase activity"/>
    <property type="evidence" value="ECO:0007669"/>
    <property type="project" value="UniProtKB-EC"/>
</dbReference>
<evidence type="ECO:0000256" key="3">
    <source>
        <dbReference type="ARBA" id="ARBA00005517"/>
    </source>
</evidence>
<dbReference type="PANTHER" id="PTHR42690:SF1">
    <property type="entry name" value="THREONINE SYNTHASE-LIKE 2"/>
    <property type="match status" value="1"/>
</dbReference>
<dbReference type="Gene3D" id="3.40.50.1100">
    <property type="match status" value="2"/>
</dbReference>
<dbReference type="InterPro" id="IPR037158">
    <property type="entry name" value="Thr_synth_N_sf"/>
</dbReference>
<dbReference type="EMBL" id="JAFVMF010000027">
    <property type="protein sequence ID" value="MBO1361652.1"/>
    <property type="molecule type" value="Genomic_DNA"/>
</dbReference>
<evidence type="ECO:0000256" key="7">
    <source>
        <dbReference type="ARBA" id="ARBA00022697"/>
    </source>
</evidence>
<feature type="domain" description="Threonine synthase N-terminal" evidence="13">
    <location>
        <begin position="2"/>
        <end position="80"/>
    </location>
</feature>
<evidence type="ECO:0000256" key="5">
    <source>
        <dbReference type="ARBA" id="ARBA00018679"/>
    </source>
</evidence>
<evidence type="ECO:0000256" key="10">
    <source>
        <dbReference type="ARBA" id="ARBA00049144"/>
    </source>
</evidence>
<comment type="catalytic activity">
    <reaction evidence="10">
        <text>O-phospho-L-homoserine + H2O = L-threonine + phosphate</text>
        <dbReference type="Rhea" id="RHEA:10840"/>
        <dbReference type="ChEBI" id="CHEBI:15377"/>
        <dbReference type="ChEBI" id="CHEBI:43474"/>
        <dbReference type="ChEBI" id="CHEBI:57590"/>
        <dbReference type="ChEBI" id="CHEBI:57926"/>
        <dbReference type="EC" id="4.2.3.1"/>
    </reaction>
</comment>
<keyword evidence="15" id="KW-1185">Reference proteome</keyword>
<keyword evidence="8" id="KW-0663">Pyridoxal phosphate</keyword>
<keyword evidence="9 14" id="KW-0456">Lyase</keyword>
<dbReference type="CDD" id="cd01560">
    <property type="entry name" value="Thr-synth_2"/>
    <property type="match status" value="1"/>
</dbReference>
<gene>
    <name evidence="14" type="ORF">J2D73_17865</name>
</gene>
<comment type="similarity">
    <text evidence="3">Belongs to the threonine synthase family.</text>
</comment>
<dbReference type="Pfam" id="PF00291">
    <property type="entry name" value="PALP"/>
    <property type="match status" value="1"/>
</dbReference>
<evidence type="ECO:0000256" key="9">
    <source>
        <dbReference type="ARBA" id="ARBA00023239"/>
    </source>
</evidence>
<evidence type="ECO:0000313" key="15">
    <source>
        <dbReference type="Proteomes" id="UP000664771"/>
    </source>
</evidence>
<dbReference type="PROSITE" id="PS00165">
    <property type="entry name" value="DEHYDRATASE_SER_THR"/>
    <property type="match status" value="1"/>
</dbReference>
<feature type="domain" description="Tryptophan synthase beta chain-like PALP" evidence="12">
    <location>
        <begin position="98"/>
        <end position="327"/>
    </location>
</feature>
<proteinExistence type="inferred from homology"/>
<evidence type="ECO:0000256" key="8">
    <source>
        <dbReference type="ARBA" id="ARBA00022898"/>
    </source>
</evidence>
<evidence type="ECO:0000256" key="2">
    <source>
        <dbReference type="ARBA" id="ARBA00004979"/>
    </source>
</evidence>
<evidence type="ECO:0000256" key="1">
    <source>
        <dbReference type="ARBA" id="ARBA00001933"/>
    </source>
</evidence>
<dbReference type="PANTHER" id="PTHR42690">
    <property type="entry name" value="THREONINE SYNTHASE FAMILY MEMBER"/>
    <property type="match status" value="1"/>
</dbReference>
<name>A0ABS3M0E8_9PROT</name>